<dbReference type="Proteomes" id="UP001057402">
    <property type="component" value="Chromosome 4"/>
</dbReference>
<proteinExistence type="predicted"/>
<comment type="caution">
    <text evidence="1">The sequence shown here is derived from an EMBL/GenBank/DDBJ whole genome shotgun (WGS) entry which is preliminary data.</text>
</comment>
<keyword evidence="2" id="KW-1185">Reference proteome</keyword>
<gene>
    <name evidence="1" type="ORF">MLD38_013929</name>
</gene>
<reference evidence="2" key="1">
    <citation type="journal article" date="2023" name="Front. Plant Sci.">
        <title>Chromosomal-level genome assembly of Melastoma candidum provides insights into trichome evolution.</title>
        <authorList>
            <person name="Zhong Y."/>
            <person name="Wu W."/>
            <person name="Sun C."/>
            <person name="Zou P."/>
            <person name="Liu Y."/>
            <person name="Dai S."/>
            <person name="Zhou R."/>
        </authorList>
    </citation>
    <scope>NUCLEOTIDE SEQUENCE [LARGE SCALE GENOMIC DNA]</scope>
</reference>
<evidence type="ECO:0000313" key="1">
    <source>
        <dbReference type="EMBL" id="KAI4376138.1"/>
    </source>
</evidence>
<name>A0ACB9RB52_9MYRT</name>
<sequence>MAEKMQQQYHPPESNGYHRSDQEALRTLDEEEKRKKRIKWAIYIAAFTVFQVMVLLVFGLVIMKVKGPKFRIGTFDVTKINTDQSAPSFNMTFIAPIRIKNTNFGPYKYDATTVDFTYGGVTVGTVAVPKSKASFKSTKKVNLEVNLNSNGLLGANSNLGNELSKGVITLGSQGTMNGKVTLMLMFKKKKSTKMNCTMTVDVNARSVKSVQC</sequence>
<protein>
    <submittedName>
        <fullName evidence="1">Uncharacterized protein</fullName>
    </submittedName>
</protein>
<accession>A0ACB9RB52</accession>
<dbReference type="EMBL" id="CM042883">
    <property type="protein sequence ID" value="KAI4376138.1"/>
    <property type="molecule type" value="Genomic_DNA"/>
</dbReference>
<organism evidence="1 2">
    <name type="scientific">Melastoma candidum</name>
    <dbReference type="NCBI Taxonomy" id="119954"/>
    <lineage>
        <taxon>Eukaryota</taxon>
        <taxon>Viridiplantae</taxon>
        <taxon>Streptophyta</taxon>
        <taxon>Embryophyta</taxon>
        <taxon>Tracheophyta</taxon>
        <taxon>Spermatophyta</taxon>
        <taxon>Magnoliopsida</taxon>
        <taxon>eudicotyledons</taxon>
        <taxon>Gunneridae</taxon>
        <taxon>Pentapetalae</taxon>
        <taxon>rosids</taxon>
        <taxon>malvids</taxon>
        <taxon>Myrtales</taxon>
        <taxon>Melastomataceae</taxon>
        <taxon>Melastomatoideae</taxon>
        <taxon>Melastomateae</taxon>
        <taxon>Melastoma</taxon>
    </lineage>
</organism>
<evidence type="ECO:0000313" key="2">
    <source>
        <dbReference type="Proteomes" id="UP001057402"/>
    </source>
</evidence>